<dbReference type="InterPro" id="IPR051794">
    <property type="entry name" value="PG_Endopeptidase_C40"/>
</dbReference>
<dbReference type="RefSeq" id="WP_397018796.1">
    <property type="nucleotide sequence ID" value="NZ_JBITMB010000001.1"/>
</dbReference>
<dbReference type="PANTHER" id="PTHR47359">
    <property type="entry name" value="PEPTIDOGLYCAN DL-ENDOPEPTIDASE CWLO"/>
    <property type="match status" value="1"/>
</dbReference>
<evidence type="ECO:0000313" key="6">
    <source>
        <dbReference type="EMBL" id="MFI7439265.1"/>
    </source>
</evidence>
<keyword evidence="3" id="KW-0378">Hydrolase</keyword>
<keyword evidence="7" id="KW-1185">Reference proteome</keyword>
<evidence type="ECO:0000256" key="1">
    <source>
        <dbReference type="ARBA" id="ARBA00007074"/>
    </source>
</evidence>
<dbReference type="InterPro" id="IPR038765">
    <property type="entry name" value="Papain-like_cys_pep_sf"/>
</dbReference>
<dbReference type="Proteomes" id="UP001612928">
    <property type="component" value="Unassembled WGS sequence"/>
</dbReference>
<protein>
    <submittedName>
        <fullName evidence="6">C40 family peptidase</fullName>
    </submittedName>
</protein>
<dbReference type="Pfam" id="PF00877">
    <property type="entry name" value="NLPC_P60"/>
    <property type="match status" value="1"/>
</dbReference>
<keyword evidence="4" id="KW-0788">Thiol protease</keyword>
<dbReference type="SUPFAM" id="SSF54001">
    <property type="entry name" value="Cysteine proteinases"/>
    <property type="match status" value="1"/>
</dbReference>
<evidence type="ECO:0000313" key="7">
    <source>
        <dbReference type="Proteomes" id="UP001612928"/>
    </source>
</evidence>
<evidence type="ECO:0000256" key="3">
    <source>
        <dbReference type="ARBA" id="ARBA00022801"/>
    </source>
</evidence>
<proteinExistence type="inferred from homology"/>
<dbReference type="InterPro" id="IPR000064">
    <property type="entry name" value="NLP_P60_dom"/>
</dbReference>
<evidence type="ECO:0000259" key="5">
    <source>
        <dbReference type="PROSITE" id="PS51935"/>
    </source>
</evidence>
<comment type="caution">
    <text evidence="6">The sequence shown here is derived from an EMBL/GenBank/DDBJ whole genome shotgun (WGS) entry which is preliminary data.</text>
</comment>
<sequence length="158" mass="16226">MEAGTGEATGQPVVRGKGPGAVTARAALGMLGVPYSWGGGGPEGPGYGIGRGRSTKGFDCSGLTEYAWAGAGVPVGSTTYEQWRSGARVSREQVRPGDLVFYDSKPKRPGPEHVALAVDGERVVAAPSTGEVVRVAPLERPDLLGVVRPVTPAEGTVR</sequence>
<dbReference type="Gene3D" id="3.90.1720.10">
    <property type="entry name" value="endopeptidase domain like (from Nostoc punctiforme)"/>
    <property type="match status" value="1"/>
</dbReference>
<dbReference type="EMBL" id="JBITMB010000001">
    <property type="protein sequence ID" value="MFI7439265.1"/>
    <property type="molecule type" value="Genomic_DNA"/>
</dbReference>
<keyword evidence="2" id="KW-0645">Protease</keyword>
<comment type="similarity">
    <text evidence="1">Belongs to the peptidase C40 family.</text>
</comment>
<dbReference type="PANTHER" id="PTHR47359:SF3">
    <property type="entry name" value="NLP_P60 DOMAIN-CONTAINING PROTEIN-RELATED"/>
    <property type="match status" value="1"/>
</dbReference>
<feature type="domain" description="NlpC/P60" evidence="5">
    <location>
        <begin position="16"/>
        <end position="158"/>
    </location>
</feature>
<organism evidence="6 7">
    <name type="scientific">Nonomuraea indica</name>
    <dbReference type="NCBI Taxonomy" id="1581193"/>
    <lineage>
        <taxon>Bacteria</taxon>
        <taxon>Bacillati</taxon>
        <taxon>Actinomycetota</taxon>
        <taxon>Actinomycetes</taxon>
        <taxon>Streptosporangiales</taxon>
        <taxon>Streptosporangiaceae</taxon>
        <taxon>Nonomuraea</taxon>
    </lineage>
</organism>
<gene>
    <name evidence="6" type="ORF">ACIBP5_04785</name>
</gene>
<name>A0ABW7ZXI6_9ACTN</name>
<accession>A0ABW7ZXI6</accession>
<evidence type="ECO:0000256" key="2">
    <source>
        <dbReference type="ARBA" id="ARBA00022670"/>
    </source>
</evidence>
<reference evidence="6 7" key="1">
    <citation type="submission" date="2024-10" db="EMBL/GenBank/DDBJ databases">
        <title>The Natural Products Discovery Center: Release of the First 8490 Sequenced Strains for Exploring Actinobacteria Biosynthetic Diversity.</title>
        <authorList>
            <person name="Kalkreuter E."/>
            <person name="Kautsar S.A."/>
            <person name="Yang D."/>
            <person name="Bader C.D."/>
            <person name="Teijaro C.N."/>
            <person name="Fluegel L."/>
            <person name="Davis C.M."/>
            <person name="Simpson J.R."/>
            <person name="Lauterbach L."/>
            <person name="Steele A.D."/>
            <person name="Gui C."/>
            <person name="Meng S."/>
            <person name="Li G."/>
            <person name="Viehrig K."/>
            <person name="Ye F."/>
            <person name="Su P."/>
            <person name="Kiefer A.F."/>
            <person name="Nichols A."/>
            <person name="Cepeda A.J."/>
            <person name="Yan W."/>
            <person name="Fan B."/>
            <person name="Jiang Y."/>
            <person name="Adhikari A."/>
            <person name="Zheng C.-J."/>
            <person name="Schuster L."/>
            <person name="Cowan T.M."/>
            <person name="Smanski M.J."/>
            <person name="Chevrette M.G."/>
            <person name="De Carvalho L.P.S."/>
            <person name="Shen B."/>
        </authorList>
    </citation>
    <scope>NUCLEOTIDE SEQUENCE [LARGE SCALE GENOMIC DNA]</scope>
    <source>
        <strain evidence="6 7">NPDC049503</strain>
    </source>
</reference>
<dbReference type="PROSITE" id="PS51935">
    <property type="entry name" value="NLPC_P60"/>
    <property type="match status" value="1"/>
</dbReference>
<evidence type="ECO:0000256" key="4">
    <source>
        <dbReference type="ARBA" id="ARBA00022807"/>
    </source>
</evidence>